<protein>
    <submittedName>
        <fullName evidence="5">Protein cip2a</fullName>
    </submittedName>
</protein>
<evidence type="ECO:0000259" key="4">
    <source>
        <dbReference type="Pfam" id="PF21044"/>
    </source>
</evidence>
<dbReference type="InterPro" id="IPR013926">
    <property type="entry name" value="CGI121/TPRKB"/>
</dbReference>
<proteinExistence type="inferred from homology"/>
<sequence>MSVTQLRHVLTQMMFEQSPSGNASLGSRPKCLEPTVALLRWLNQPLDGSENCSVLALELFKEIFEDVIDAANCSSADRFVTLLLPTILDQLQFPDQNLDEALIRKKYDTMKMHIAKILTTVKCTSLIEQQFTYGKIDLGFGTKIADSELFKLAADVILKTLDLINKLKPLVPGMEVSFYKILQDPRLITPLAFALTSDNREQVQSGLRILLEAAPLPDFPALVLGESIAANNAYRQQETEHIPRKMPWQLLNHSFPASVKCFTPPHLKDGIPGLNIEELIEKLQSGMVVKDQICDVRISDIMDVYEMKLSTLASKESRLQDLLETKALALAQADRLIAQHRCQRTQAETEKLTNEARTLASMLREVEKKNEELSVLLKAQQVESERAQSDIEHLFQHNRKLESVAEEHEILTKSYMELLQRNESTEKKNKDLQITCDSLNKQIETVKKLNESLKEQNENQRFSFRGGPYADMAPCQNGMILMSQFHKEWPVAVQLNQLKEYYSKLLFFPRKPLDPMKEDSSAELKLATQLTGPVMRMSVSTRRKPDALQTGWVTLLLFKGVKNAGDLRRKAMEVTMDGSLINPTVIVDPFQILVAANKAVHLYKLGEMKTRTLSTEITYNLSPNNNISEALKKFGILGNDTSILIVYIEEREKQINQEHLISQVEGHQVSLENLSEITNITEVKKIYKLSSQEESIGTLLDGIVCRMSTKDVL</sequence>
<evidence type="ECO:0000256" key="1">
    <source>
        <dbReference type="ARBA" id="ARBA00005546"/>
    </source>
</evidence>
<dbReference type="InterPro" id="IPR042510">
    <property type="entry name" value="CIP2A"/>
</dbReference>
<evidence type="ECO:0000256" key="3">
    <source>
        <dbReference type="SAM" id="Coils"/>
    </source>
</evidence>
<dbReference type="PANTHER" id="PTHR23161:SF2">
    <property type="entry name" value="PROTEIN CIP2A"/>
    <property type="match status" value="1"/>
</dbReference>
<evidence type="ECO:0000313" key="6">
    <source>
        <dbReference type="Proteomes" id="UP001266305"/>
    </source>
</evidence>
<keyword evidence="3" id="KW-0175">Coiled coil</keyword>
<feature type="domain" description="CIP2A N-terminal" evidence="4">
    <location>
        <begin position="2"/>
        <end position="240"/>
    </location>
</feature>
<keyword evidence="2" id="KW-0539">Nucleus</keyword>
<dbReference type="PANTHER" id="PTHR23161">
    <property type="entry name" value="PROTEIN CIP2A"/>
    <property type="match status" value="1"/>
</dbReference>
<keyword evidence="6" id="KW-1185">Reference proteome</keyword>
<dbReference type="InterPro" id="IPR048701">
    <property type="entry name" value="CIP2A_N"/>
</dbReference>
<dbReference type="EMBL" id="JASSZA010000016">
    <property type="protein sequence ID" value="KAK2091896.1"/>
    <property type="molecule type" value="Genomic_DNA"/>
</dbReference>
<evidence type="ECO:0000256" key="2">
    <source>
        <dbReference type="RuleBase" id="RU004398"/>
    </source>
</evidence>
<comment type="similarity">
    <text evidence="1 2">Belongs to the CGI121/TPRKB family.</text>
</comment>
<feature type="coiled-coil region" evidence="3">
    <location>
        <begin position="330"/>
        <end position="383"/>
    </location>
</feature>
<name>A0ABQ9U4Z4_SAGOE</name>
<dbReference type="Pfam" id="PF21044">
    <property type="entry name" value="CIP2A_N"/>
    <property type="match status" value="1"/>
</dbReference>
<organism evidence="5 6">
    <name type="scientific">Saguinus oedipus</name>
    <name type="common">Cotton-top tamarin</name>
    <name type="synonym">Oedipomidas oedipus</name>
    <dbReference type="NCBI Taxonomy" id="9490"/>
    <lineage>
        <taxon>Eukaryota</taxon>
        <taxon>Metazoa</taxon>
        <taxon>Chordata</taxon>
        <taxon>Craniata</taxon>
        <taxon>Vertebrata</taxon>
        <taxon>Euteleostomi</taxon>
        <taxon>Mammalia</taxon>
        <taxon>Eutheria</taxon>
        <taxon>Euarchontoglires</taxon>
        <taxon>Primates</taxon>
        <taxon>Haplorrhini</taxon>
        <taxon>Platyrrhini</taxon>
        <taxon>Cebidae</taxon>
        <taxon>Callitrichinae</taxon>
        <taxon>Saguinus</taxon>
    </lineage>
</organism>
<accession>A0ABQ9U4Z4</accession>
<dbReference type="SUPFAM" id="SSF143870">
    <property type="entry name" value="PF0523-like"/>
    <property type="match status" value="1"/>
</dbReference>
<dbReference type="Pfam" id="PF08617">
    <property type="entry name" value="CGI-121"/>
    <property type="match status" value="1"/>
</dbReference>
<feature type="coiled-coil region" evidence="3">
    <location>
        <begin position="415"/>
        <end position="459"/>
    </location>
</feature>
<dbReference type="Gene3D" id="3.30.2380.10">
    <property type="entry name" value="CGI121/TPRKB"/>
    <property type="match status" value="1"/>
</dbReference>
<dbReference type="Proteomes" id="UP001266305">
    <property type="component" value="Unassembled WGS sequence"/>
</dbReference>
<dbReference type="InterPro" id="IPR036504">
    <property type="entry name" value="CGI121/TPRKB_sf"/>
</dbReference>
<comment type="caution">
    <text evidence="5">The sequence shown here is derived from an EMBL/GenBank/DDBJ whole genome shotgun (WGS) entry which is preliminary data.</text>
</comment>
<evidence type="ECO:0000313" key="5">
    <source>
        <dbReference type="EMBL" id="KAK2091896.1"/>
    </source>
</evidence>
<gene>
    <name evidence="5" type="primary">CIP2A_1</name>
    <name evidence="5" type="ORF">P7K49_031180</name>
</gene>
<reference evidence="5 6" key="1">
    <citation type="submission" date="2023-05" db="EMBL/GenBank/DDBJ databases">
        <title>B98-5 Cell Line De Novo Hybrid Assembly: An Optical Mapping Approach.</title>
        <authorList>
            <person name="Kananen K."/>
            <person name="Auerbach J.A."/>
            <person name="Kautto E."/>
            <person name="Blachly J.S."/>
        </authorList>
    </citation>
    <scope>NUCLEOTIDE SEQUENCE [LARGE SCALE GENOMIC DNA]</scope>
    <source>
        <strain evidence="5">B95-8</strain>
        <tissue evidence="5">Cell line</tissue>
    </source>
</reference>